<protein>
    <submittedName>
        <fullName evidence="2">Uncharacterized protein</fullName>
    </submittedName>
</protein>
<reference evidence="4 5" key="1">
    <citation type="submission" date="2019-05" db="EMBL/GenBank/DDBJ databases">
        <title>Emergence of the Ug99 lineage of the wheat stem rust pathogen through somatic hybridization.</title>
        <authorList>
            <person name="Li F."/>
            <person name="Upadhyaya N.M."/>
            <person name="Sperschneider J."/>
            <person name="Matny O."/>
            <person name="Nguyen-Phuc H."/>
            <person name="Mago R."/>
            <person name="Raley C."/>
            <person name="Miller M.E."/>
            <person name="Silverstein K.A.T."/>
            <person name="Henningsen E."/>
            <person name="Hirsch C.D."/>
            <person name="Visser B."/>
            <person name="Pretorius Z.A."/>
            <person name="Steffenson B.J."/>
            <person name="Schwessinger B."/>
            <person name="Dodds P.N."/>
            <person name="Figueroa M."/>
        </authorList>
    </citation>
    <scope>NUCLEOTIDE SEQUENCE [LARGE SCALE GENOMIC DNA]</scope>
    <source>
        <strain evidence="2">21-0</strain>
        <strain evidence="3 5">Ug99</strain>
    </source>
</reference>
<dbReference type="EMBL" id="VDEP01000173">
    <property type="protein sequence ID" value="KAA1126041.1"/>
    <property type="molecule type" value="Genomic_DNA"/>
</dbReference>
<organism evidence="2 4">
    <name type="scientific">Puccinia graminis f. sp. tritici</name>
    <dbReference type="NCBI Taxonomy" id="56615"/>
    <lineage>
        <taxon>Eukaryota</taxon>
        <taxon>Fungi</taxon>
        <taxon>Dikarya</taxon>
        <taxon>Basidiomycota</taxon>
        <taxon>Pucciniomycotina</taxon>
        <taxon>Pucciniomycetes</taxon>
        <taxon>Pucciniales</taxon>
        <taxon>Pucciniaceae</taxon>
        <taxon>Puccinia</taxon>
    </lineage>
</organism>
<keyword evidence="4" id="KW-1185">Reference proteome</keyword>
<evidence type="ECO:0000313" key="3">
    <source>
        <dbReference type="EMBL" id="KAA1126041.1"/>
    </source>
</evidence>
<sequence>MSHAPKLHNGISHPKNTPHMRKVDPSHWSQRQPYQAPPGPMFSCSTPQAERSTRDDSLLHSASCGSGYIALE</sequence>
<dbReference type="EMBL" id="VSWC01000066">
    <property type="protein sequence ID" value="KAA1097733.1"/>
    <property type="molecule type" value="Genomic_DNA"/>
</dbReference>
<proteinExistence type="predicted"/>
<name>A0A5B0P9I3_PUCGR</name>
<comment type="caution">
    <text evidence="2">The sequence shown here is derived from an EMBL/GenBank/DDBJ whole genome shotgun (WGS) entry which is preliminary data.</text>
</comment>
<feature type="region of interest" description="Disordered" evidence="1">
    <location>
        <begin position="1"/>
        <end position="72"/>
    </location>
</feature>
<dbReference type="AlphaFoldDB" id="A0A5B0P9I3"/>
<evidence type="ECO:0000313" key="4">
    <source>
        <dbReference type="Proteomes" id="UP000324748"/>
    </source>
</evidence>
<evidence type="ECO:0000313" key="2">
    <source>
        <dbReference type="EMBL" id="KAA1097733.1"/>
    </source>
</evidence>
<evidence type="ECO:0000313" key="5">
    <source>
        <dbReference type="Proteomes" id="UP000325313"/>
    </source>
</evidence>
<dbReference type="Proteomes" id="UP000325313">
    <property type="component" value="Unassembled WGS sequence"/>
</dbReference>
<dbReference type="Proteomes" id="UP000324748">
    <property type="component" value="Unassembled WGS sequence"/>
</dbReference>
<gene>
    <name evidence="2" type="ORF">PGT21_018287</name>
    <name evidence="3" type="ORF">PGTUg99_016757</name>
</gene>
<evidence type="ECO:0000256" key="1">
    <source>
        <dbReference type="SAM" id="MobiDB-lite"/>
    </source>
</evidence>
<accession>A0A5B0P9I3</accession>